<evidence type="ECO:0000256" key="6">
    <source>
        <dbReference type="ARBA" id="ARBA00022679"/>
    </source>
</evidence>
<keyword evidence="13" id="KW-0472">Membrane</keyword>
<feature type="domain" description="Response regulatory" evidence="17">
    <location>
        <begin position="470"/>
        <end position="583"/>
    </location>
</feature>
<evidence type="ECO:0000259" key="17">
    <source>
        <dbReference type="PROSITE" id="PS50110"/>
    </source>
</evidence>
<dbReference type="OrthoDB" id="9801651at2"/>
<feature type="coiled-coil region" evidence="15">
    <location>
        <begin position="11"/>
        <end position="38"/>
    </location>
</feature>
<feature type="modified residue" description="4-aspartylphosphate" evidence="14">
    <location>
        <position position="519"/>
    </location>
</feature>
<dbReference type="InterPro" id="IPR003661">
    <property type="entry name" value="HisK_dim/P_dom"/>
</dbReference>
<reference evidence="19" key="1">
    <citation type="submission" date="2018-08" db="EMBL/GenBank/DDBJ databases">
        <authorList>
            <person name="Rodrigo-Torres L."/>
            <person name="Arahal R. D."/>
            <person name="Lucena T."/>
        </authorList>
    </citation>
    <scope>NUCLEOTIDE SEQUENCE [LARGE SCALE GENOMIC DNA]</scope>
    <source>
        <strain evidence="19">CECT 7235</strain>
    </source>
</reference>
<evidence type="ECO:0000256" key="13">
    <source>
        <dbReference type="ARBA" id="ARBA00023136"/>
    </source>
</evidence>
<dbReference type="GO" id="GO:0005886">
    <property type="term" value="C:plasma membrane"/>
    <property type="evidence" value="ECO:0007669"/>
    <property type="project" value="UniProtKB-SubCell"/>
</dbReference>
<dbReference type="PANTHER" id="PTHR45339:SF1">
    <property type="entry name" value="HYBRID SIGNAL TRANSDUCTION HISTIDINE KINASE J"/>
    <property type="match status" value="1"/>
</dbReference>
<dbReference type="CDD" id="cd16922">
    <property type="entry name" value="HATPase_EvgS-ArcB-TorS-like"/>
    <property type="match status" value="1"/>
</dbReference>
<dbReference type="Pfam" id="PF12860">
    <property type="entry name" value="PAS_7"/>
    <property type="match status" value="1"/>
</dbReference>
<evidence type="ECO:0000256" key="14">
    <source>
        <dbReference type="PROSITE-ProRule" id="PRU00169"/>
    </source>
</evidence>
<dbReference type="PANTHER" id="PTHR45339">
    <property type="entry name" value="HYBRID SIGNAL TRANSDUCTION HISTIDINE KINASE J"/>
    <property type="match status" value="1"/>
</dbReference>
<evidence type="ECO:0000259" key="16">
    <source>
        <dbReference type="PROSITE" id="PS50109"/>
    </source>
</evidence>
<keyword evidence="4" id="KW-1003">Cell membrane</keyword>
<keyword evidence="12" id="KW-0902">Two-component regulatory system</keyword>
<feature type="domain" description="Response regulatory" evidence="17">
    <location>
        <begin position="614"/>
        <end position="730"/>
    </location>
</feature>
<evidence type="ECO:0000256" key="5">
    <source>
        <dbReference type="ARBA" id="ARBA00022553"/>
    </source>
</evidence>
<evidence type="ECO:0000256" key="10">
    <source>
        <dbReference type="ARBA" id="ARBA00022840"/>
    </source>
</evidence>
<dbReference type="Proteomes" id="UP000272908">
    <property type="component" value="Unassembled WGS sequence"/>
</dbReference>
<dbReference type="InterPro" id="IPR001789">
    <property type="entry name" value="Sig_transdc_resp-reg_receiver"/>
</dbReference>
<dbReference type="SUPFAM" id="SSF52172">
    <property type="entry name" value="CheY-like"/>
    <property type="match status" value="2"/>
</dbReference>
<keyword evidence="9 18" id="KW-0418">Kinase</keyword>
<evidence type="ECO:0000256" key="8">
    <source>
        <dbReference type="ARBA" id="ARBA00022741"/>
    </source>
</evidence>
<dbReference type="SMART" id="SM00448">
    <property type="entry name" value="REC"/>
    <property type="match status" value="2"/>
</dbReference>
<evidence type="ECO:0000256" key="1">
    <source>
        <dbReference type="ARBA" id="ARBA00000085"/>
    </source>
</evidence>
<evidence type="ECO:0000256" key="9">
    <source>
        <dbReference type="ARBA" id="ARBA00022777"/>
    </source>
</evidence>
<organism evidence="18 19">
    <name type="scientific">Roseinatronobacter ekhonensis</name>
    <dbReference type="NCBI Taxonomy" id="254356"/>
    <lineage>
        <taxon>Bacteria</taxon>
        <taxon>Pseudomonadati</taxon>
        <taxon>Pseudomonadota</taxon>
        <taxon>Alphaproteobacteria</taxon>
        <taxon>Rhodobacterales</taxon>
        <taxon>Paracoccaceae</taxon>
        <taxon>Roseinatronobacter</taxon>
    </lineage>
</organism>
<dbReference type="CDD" id="cd00156">
    <property type="entry name" value="REC"/>
    <property type="match status" value="1"/>
</dbReference>
<dbReference type="Pfam" id="PF00512">
    <property type="entry name" value="HisKA"/>
    <property type="match status" value="1"/>
</dbReference>
<gene>
    <name evidence="18" type="primary">barA</name>
    <name evidence="18" type="ORF">ROE7235_02139</name>
</gene>
<dbReference type="InterPro" id="IPR011006">
    <property type="entry name" value="CheY-like_superfamily"/>
</dbReference>
<dbReference type="CDD" id="cd00082">
    <property type="entry name" value="HisKA"/>
    <property type="match status" value="1"/>
</dbReference>
<dbReference type="SMART" id="SM00387">
    <property type="entry name" value="HATPase_c"/>
    <property type="match status" value="1"/>
</dbReference>
<dbReference type="GO" id="GO:0005524">
    <property type="term" value="F:ATP binding"/>
    <property type="evidence" value="ECO:0007669"/>
    <property type="project" value="UniProtKB-KW"/>
</dbReference>
<keyword evidence="11" id="KW-1133">Transmembrane helix</keyword>
<dbReference type="InterPro" id="IPR005467">
    <property type="entry name" value="His_kinase_dom"/>
</dbReference>
<protein>
    <recommendedName>
        <fullName evidence="3">histidine kinase</fullName>
        <ecNumber evidence="3">2.7.13.3</ecNumber>
    </recommendedName>
</protein>
<keyword evidence="7" id="KW-0812">Transmembrane</keyword>
<dbReference type="InterPro" id="IPR003594">
    <property type="entry name" value="HATPase_dom"/>
</dbReference>
<feature type="domain" description="Histidine kinase" evidence="16">
    <location>
        <begin position="233"/>
        <end position="454"/>
    </location>
</feature>
<feature type="modified residue" description="4-aspartylphosphate" evidence="14">
    <location>
        <position position="663"/>
    </location>
</feature>
<dbReference type="Pfam" id="PF02518">
    <property type="entry name" value="HATPase_c"/>
    <property type="match status" value="1"/>
</dbReference>
<name>A0A3B0M9P0_9RHOB</name>
<dbReference type="GO" id="GO:0000155">
    <property type="term" value="F:phosphorelay sensor kinase activity"/>
    <property type="evidence" value="ECO:0007669"/>
    <property type="project" value="InterPro"/>
</dbReference>
<dbReference type="SUPFAM" id="SSF47384">
    <property type="entry name" value="Homodimeric domain of signal transducing histidine kinase"/>
    <property type="match status" value="1"/>
</dbReference>
<dbReference type="PROSITE" id="PS50109">
    <property type="entry name" value="HIS_KIN"/>
    <property type="match status" value="1"/>
</dbReference>
<evidence type="ECO:0000256" key="3">
    <source>
        <dbReference type="ARBA" id="ARBA00012438"/>
    </source>
</evidence>
<dbReference type="SUPFAM" id="SSF55874">
    <property type="entry name" value="ATPase domain of HSP90 chaperone/DNA topoisomerase II/histidine kinase"/>
    <property type="match status" value="1"/>
</dbReference>
<dbReference type="PRINTS" id="PR00344">
    <property type="entry name" value="BCTRLSENSOR"/>
</dbReference>
<dbReference type="Pfam" id="PF00072">
    <property type="entry name" value="Response_reg"/>
    <property type="match status" value="2"/>
</dbReference>
<evidence type="ECO:0000256" key="2">
    <source>
        <dbReference type="ARBA" id="ARBA00004651"/>
    </source>
</evidence>
<comment type="subcellular location">
    <subcellularLocation>
        <location evidence="2">Cell membrane</location>
        <topology evidence="2">Multi-pass membrane protein</topology>
    </subcellularLocation>
</comment>
<dbReference type="FunFam" id="1.10.287.130:FF:000003">
    <property type="entry name" value="Histidine kinase"/>
    <property type="match status" value="1"/>
</dbReference>
<evidence type="ECO:0000256" key="15">
    <source>
        <dbReference type="SAM" id="Coils"/>
    </source>
</evidence>
<accession>A0A3B0M9P0</accession>
<keyword evidence="10" id="KW-0067">ATP-binding</keyword>
<dbReference type="SMART" id="SM00388">
    <property type="entry name" value="HisKA"/>
    <property type="match status" value="1"/>
</dbReference>
<proteinExistence type="predicted"/>
<dbReference type="PROSITE" id="PS50110">
    <property type="entry name" value="RESPONSE_REGULATORY"/>
    <property type="match status" value="2"/>
</dbReference>
<dbReference type="InterPro" id="IPR036890">
    <property type="entry name" value="HATPase_C_sf"/>
</dbReference>
<dbReference type="EC" id="2.7.13.3" evidence="3"/>
<evidence type="ECO:0000256" key="4">
    <source>
        <dbReference type="ARBA" id="ARBA00022475"/>
    </source>
</evidence>
<evidence type="ECO:0000256" key="11">
    <source>
        <dbReference type="ARBA" id="ARBA00022989"/>
    </source>
</evidence>
<dbReference type="AlphaFoldDB" id="A0A3B0M9P0"/>
<evidence type="ECO:0000313" key="19">
    <source>
        <dbReference type="Proteomes" id="UP000272908"/>
    </source>
</evidence>
<dbReference type="FunFam" id="3.30.565.10:FF:000010">
    <property type="entry name" value="Sensor histidine kinase RcsC"/>
    <property type="match status" value="1"/>
</dbReference>
<keyword evidence="15" id="KW-0175">Coiled coil</keyword>
<comment type="catalytic activity">
    <reaction evidence="1">
        <text>ATP + protein L-histidine = ADP + protein N-phospho-L-histidine.</text>
        <dbReference type="EC" id="2.7.13.3"/>
    </reaction>
</comment>
<dbReference type="InterPro" id="IPR004358">
    <property type="entry name" value="Sig_transdc_His_kin-like_C"/>
</dbReference>
<keyword evidence="8" id="KW-0547">Nucleotide-binding</keyword>
<evidence type="ECO:0000256" key="12">
    <source>
        <dbReference type="ARBA" id="ARBA00023012"/>
    </source>
</evidence>
<dbReference type="Gene3D" id="3.40.50.2300">
    <property type="match status" value="2"/>
</dbReference>
<evidence type="ECO:0000256" key="7">
    <source>
        <dbReference type="ARBA" id="ARBA00022692"/>
    </source>
</evidence>
<dbReference type="CDD" id="cd17546">
    <property type="entry name" value="REC_hyHK_CKI1_RcsC-like"/>
    <property type="match status" value="1"/>
</dbReference>
<keyword evidence="19" id="KW-1185">Reference proteome</keyword>
<dbReference type="Gene3D" id="1.10.287.130">
    <property type="match status" value="1"/>
</dbReference>
<dbReference type="Gene3D" id="3.30.565.10">
    <property type="entry name" value="Histidine kinase-like ATPase, C-terminal domain"/>
    <property type="match status" value="1"/>
</dbReference>
<sequence length="743" mass="81486">MTVPVRFADLLTKERRARLRAERLYEQVREELKTANDKLRGHAYSLSEQIMAQRQELDIVRQHAVVLEGVNVKAAEDLQVAHSEVDLANLRLREAIETMPDGFAVFDSAQCLVMANQAYLGVFRDYPEVGIGIRYTRILEICAYEGLAILQGEDPAIWVENMLARWASPHISPVELHFSNGMSVRLMDRRVPNGDYVSLVRNITEALRYQAELIEAQERAEAAARAKSAFLANMSHEIRTPMNGVVGMADLLSETDLDREQAMFTDTIRSSGQALVTIINDILDFSKMDAGRMELHPEPFDLEKTIHEVLTLLAPSARAKGIELILDYDMFLTRDLVADPGRLRQVLTNLVGNAVKFTDSGYVLVRAVGVGVSGDGHVVHLTVEDTGIGIAPENQERVFGEFRQVEEAANRRFEGTGLGLAITQRIIALMGGKIWLESELGVGSCFGVSLALPGAERMVPQPALPKAISKVLLVSDHLISRGIIERQFQSAHVKTTTATQPEAAARLAGQGGPDLVVLDNDLSEVDPISVLKKLRAVLPDRPVVLLCAAITDAAPLVATDPKLTALSKPLLWRELCVSAARLLGADVSAPESAVCPPAFAVPKEASEQPERCLRVLYAEDNATNRLVFSKMVQNLPIELTLAENGREAVDSFMQTRPDLIFMDISMPEMDGREATRCIRALPEGHDIPIIALTAHALEEEIAKIMEAGMNATLTKPLRKAALIDALRSHAPPGFDLTDKTGKV</sequence>
<dbReference type="InterPro" id="IPR036097">
    <property type="entry name" value="HisK_dim/P_sf"/>
</dbReference>
<evidence type="ECO:0000313" key="18">
    <source>
        <dbReference type="EMBL" id="SUZ32383.1"/>
    </source>
</evidence>
<keyword evidence="6 18" id="KW-0808">Transferase</keyword>
<keyword evidence="5 14" id="KW-0597">Phosphoprotein</keyword>
<dbReference type="EMBL" id="UIHC01000020">
    <property type="protein sequence ID" value="SUZ32383.1"/>
    <property type="molecule type" value="Genomic_DNA"/>
</dbReference>